<evidence type="ECO:0000256" key="9">
    <source>
        <dbReference type="ARBA" id="ARBA00048540"/>
    </source>
</evidence>
<evidence type="ECO:0000313" key="12">
    <source>
        <dbReference type="EMBL" id="SFT50943.1"/>
    </source>
</evidence>
<dbReference type="Proteomes" id="UP000236454">
    <property type="component" value="Unassembled WGS sequence"/>
</dbReference>
<dbReference type="Pfam" id="PF02424">
    <property type="entry name" value="ApbE"/>
    <property type="match status" value="1"/>
</dbReference>
<reference evidence="12 13" key="1">
    <citation type="submission" date="2016-10" db="EMBL/GenBank/DDBJ databases">
        <authorList>
            <person name="de Groot N.N."/>
        </authorList>
    </citation>
    <scope>NUCLEOTIDE SEQUENCE [LARGE SCALE GENOMIC DNA]</scope>
    <source>
        <strain evidence="12 13">CGMCC 1.7005</strain>
    </source>
</reference>
<comment type="similarity">
    <text evidence="10">Belongs to the ApbE family.</text>
</comment>
<evidence type="ECO:0000313" key="13">
    <source>
        <dbReference type="Proteomes" id="UP000236454"/>
    </source>
</evidence>
<proteinExistence type="inferred from homology"/>
<keyword evidence="3 10" id="KW-0285">Flavoprotein</keyword>
<dbReference type="GO" id="GO:0016740">
    <property type="term" value="F:transferase activity"/>
    <property type="evidence" value="ECO:0007669"/>
    <property type="project" value="UniProtKB-UniRule"/>
</dbReference>
<dbReference type="SUPFAM" id="SSF143631">
    <property type="entry name" value="ApbE-like"/>
    <property type="match status" value="1"/>
</dbReference>
<dbReference type="EC" id="2.7.1.180" evidence="1 10"/>
<evidence type="ECO:0000256" key="10">
    <source>
        <dbReference type="PIRNR" id="PIRNR006268"/>
    </source>
</evidence>
<dbReference type="InterPro" id="IPR003374">
    <property type="entry name" value="ApbE-like_sf"/>
</dbReference>
<keyword evidence="4 10" id="KW-0808">Transferase</keyword>
<accession>A0A1I6YKD3</accession>
<evidence type="ECO:0000256" key="2">
    <source>
        <dbReference type="ARBA" id="ARBA00016337"/>
    </source>
</evidence>
<evidence type="ECO:0000256" key="5">
    <source>
        <dbReference type="ARBA" id="ARBA00022723"/>
    </source>
</evidence>
<evidence type="ECO:0000256" key="3">
    <source>
        <dbReference type="ARBA" id="ARBA00022630"/>
    </source>
</evidence>
<evidence type="ECO:0000256" key="6">
    <source>
        <dbReference type="ARBA" id="ARBA00022827"/>
    </source>
</evidence>
<dbReference type="GO" id="GO:0046872">
    <property type="term" value="F:metal ion binding"/>
    <property type="evidence" value="ECO:0007669"/>
    <property type="project" value="UniProtKB-UniRule"/>
</dbReference>
<evidence type="ECO:0000256" key="1">
    <source>
        <dbReference type="ARBA" id="ARBA00011955"/>
    </source>
</evidence>
<dbReference type="Gene3D" id="3.10.520.10">
    <property type="entry name" value="ApbE-like domains"/>
    <property type="match status" value="1"/>
</dbReference>
<feature type="binding site" evidence="11">
    <location>
        <position position="190"/>
    </location>
    <ligand>
        <name>Mg(2+)</name>
        <dbReference type="ChEBI" id="CHEBI:18420"/>
    </ligand>
</feature>
<evidence type="ECO:0000256" key="11">
    <source>
        <dbReference type="PIRSR" id="PIRSR006268-2"/>
    </source>
</evidence>
<keyword evidence="12" id="KW-0449">Lipoprotein</keyword>
<dbReference type="AlphaFoldDB" id="A0A1I6YKD3"/>
<dbReference type="EMBL" id="FPAS01000001">
    <property type="protein sequence ID" value="SFT50943.1"/>
    <property type="molecule type" value="Genomic_DNA"/>
</dbReference>
<evidence type="ECO:0000256" key="8">
    <source>
        <dbReference type="ARBA" id="ARBA00031306"/>
    </source>
</evidence>
<keyword evidence="6 10" id="KW-0274">FAD</keyword>
<organism evidence="12 13">
    <name type="scientific">Lishizhenia tianjinensis</name>
    <dbReference type="NCBI Taxonomy" id="477690"/>
    <lineage>
        <taxon>Bacteria</taxon>
        <taxon>Pseudomonadati</taxon>
        <taxon>Bacteroidota</taxon>
        <taxon>Flavobacteriia</taxon>
        <taxon>Flavobacteriales</taxon>
        <taxon>Crocinitomicaceae</taxon>
        <taxon>Lishizhenia</taxon>
    </lineage>
</organism>
<gene>
    <name evidence="12" type="ORF">SAMN05216474_0970</name>
</gene>
<evidence type="ECO:0000256" key="7">
    <source>
        <dbReference type="ARBA" id="ARBA00022842"/>
    </source>
</evidence>
<feature type="binding site" evidence="11">
    <location>
        <position position="313"/>
    </location>
    <ligand>
        <name>Mg(2+)</name>
        <dbReference type="ChEBI" id="CHEBI:18420"/>
    </ligand>
</feature>
<dbReference type="OrthoDB" id="9778595at2"/>
<dbReference type="InterPro" id="IPR024932">
    <property type="entry name" value="ApbE"/>
</dbReference>
<protein>
    <recommendedName>
        <fullName evidence="2 10">FAD:protein FMN transferase</fullName>
        <ecNumber evidence="1 10">2.7.1.180</ecNumber>
    </recommendedName>
    <alternativeName>
        <fullName evidence="8 10">Flavin transferase</fullName>
    </alternativeName>
</protein>
<name>A0A1I6YKD3_9FLAO</name>
<keyword evidence="7 10" id="KW-0460">Magnesium</keyword>
<keyword evidence="5 10" id="KW-0479">Metal-binding</keyword>
<comment type="cofactor">
    <cofactor evidence="11">
        <name>Mg(2+)</name>
        <dbReference type="ChEBI" id="CHEBI:18420"/>
    </cofactor>
    <cofactor evidence="11">
        <name>Mn(2+)</name>
        <dbReference type="ChEBI" id="CHEBI:29035"/>
    </cofactor>
    <text evidence="11">Magnesium. Can also use manganese.</text>
</comment>
<keyword evidence="13" id="KW-1185">Reference proteome</keyword>
<dbReference type="RefSeq" id="WP_090246993.1">
    <property type="nucleotide sequence ID" value="NZ_FPAS01000001.1"/>
</dbReference>
<dbReference type="STRING" id="477690.SAMN05216474_0970"/>
<sequence length="362" mass="40207">MVNWLNTSSILAFALVLVSSCSSSSKEEKSILNTKDNSFSTQVSIQEIQGYTQGSTFQIKTSDDSLLLSTYEIESLFTGFDAELSGYMEESLISKVNASSKGMKIPENAYFTHCFNKSLEVFKTTNGAFDPSVFPMVKAWGFFKDSNLVLSQQEVDSCLQFISFEPNKLYRFTGDSLLKKDTRFCFDFNAIAQGYSVDVVADFLDAKGQTNYFIEIGGELKTKGVNNEGKPWFIGIDVPLENNDGLNKRSLENAIAVDNKALATSGNYRKYYVVDGRKYSHTIDPKTGYSVKHNLLSATVMADDCASADAYATAFMVMGKDATMEFVANHPELNLEVYLLFQNEEGLLERAYTSGIASCLQY</sequence>
<dbReference type="PIRSF" id="PIRSF006268">
    <property type="entry name" value="ApbE"/>
    <property type="match status" value="1"/>
</dbReference>
<dbReference type="PANTHER" id="PTHR30040:SF2">
    <property type="entry name" value="FAD:PROTEIN FMN TRANSFERASE"/>
    <property type="match status" value="1"/>
</dbReference>
<feature type="binding site" evidence="11">
    <location>
        <position position="309"/>
    </location>
    <ligand>
        <name>Mg(2+)</name>
        <dbReference type="ChEBI" id="CHEBI:18420"/>
    </ligand>
</feature>
<evidence type="ECO:0000256" key="4">
    <source>
        <dbReference type="ARBA" id="ARBA00022679"/>
    </source>
</evidence>
<comment type="catalytic activity">
    <reaction evidence="9 10">
        <text>L-threonyl-[protein] + FAD = FMN-L-threonyl-[protein] + AMP + H(+)</text>
        <dbReference type="Rhea" id="RHEA:36847"/>
        <dbReference type="Rhea" id="RHEA-COMP:11060"/>
        <dbReference type="Rhea" id="RHEA-COMP:11061"/>
        <dbReference type="ChEBI" id="CHEBI:15378"/>
        <dbReference type="ChEBI" id="CHEBI:30013"/>
        <dbReference type="ChEBI" id="CHEBI:57692"/>
        <dbReference type="ChEBI" id="CHEBI:74257"/>
        <dbReference type="ChEBI" id="CHEBI:456215"/>
        <dbReference type="EC" id="2.7.1.180"/>
    </reaction>
</comment>
<dbReference type="PANTHER" id="PTHR30040">
    <property type="entry name" value="THIAMINE BIOSYNTHESIS LIPOPROTEIN APBE"/>
    <property type="match status" value="1"/>
</dbReference>